<sequence>MSRDLSLQNGPDLLLQWDFLSHSPLPQPQITEKDVLDFLPVATEHDSDFWTSSTGDGVTLDGAPRKTLDPLDNLEYDVFARLGVFPDLDYADSNMGRARNLNPFSWAPMGSTTAAPMFHAPVADAIGFDDTLGLVSAPSTGNFCSVAESDSLGVSAASNSDSIFMRDAIFSFTPTGDFVSAPSTGEPCSVAASDPLGVSSASNSDSISMRDGMVSLAPTGSIAPTNAAAADSDNSICPAVDFDNWVGVPQQRFPSHGPVRNVGTTGRRTKSSSAGKQQYSTARRATAGARTKASRVSKTSTSVSSAGVQAKKVAKSDSLPPERNPACYLFYEKNHCPISDLMKEAGDRLTFDILCSSGLSKLSRRENAEEADQALAEVHQERHKDQNALPFDEATQKVWQENFTHISTITRTLARRSRTSIKDSLEPLVDEFVPAPEVNKINILTQTVFTSGEIERGAVAYYKDVLSQMAFLHSEPLVSIPGDMPIICGKMFDSACLIECVKAMALDPRFGAVHSRDNAARFSKSILQQLIAYVALILFRIFQERAEANGLSPKFFVERYLPDYEMLLQLIKDFDATDAPFRRVFCATSRHLPASQLTMNTDNQKISCSPMDTSPAATSPDSPDDPCQVRIPRVPIYTRPSLLASPPPAPAAPTPDVNPFSATADFDALGHVNSHYHSLRRAYEANILRGAHEEASAALTAEASKLAATTAELLDERPAYHSEVSQWDKEELALREGVARLRTRIEHIDERIQYWAAQRDDMDGRASAVEALLNAATRSASRREAAMRRAKTSFLKTKSSAIALKKPLGALVAAIKAGIHGLNDDVEIGSASESSDPIETGSEGSVDTDSIHSS</sequence>
<keyword evidence="3" id="KW-1185">Reference proteome</keyword>
<evidence type="ECO:0000313" key="3">
    <source>
        <dbReference type="Proteomes" id="UP000815677"/>
    </source>
</evidence>
<evidence type="ECO:0000313" key="2">
    <source>
        <dbReference type="EMBL" id="GAT54743.1"/>
    </source>
</evidence>
<feature type="region of interest" description="Disordered" evidence="1">
    <location>
        <begin position="603"/>
        <end position="628"/>
    </location>
</feature>
<gene>
    <name evidence="2" type="ORF">MCHLO_11572</name>
</gene>
<reference evidence="2" key="1">
    <citation type="submission" date="2014-09" db="EMBL/GenBank/DDBJ databases">
        <title>Genome sequence of the luminous mushroom Mycena chlorophos for searching fungal bioluminescence genes.</title>
        <authorList>
            <person name="Tanaka Y."/>
            <person name="Kasuga D."/>
            <person name="Oba Y."/>
            <person name="Hase S."/>
            <person name="Sato K."/>
            <person name="Oba Y."/>
            <person name="Sakakibara Y."/>
        </authorList>
    </citation>
    <scope>NUCLEOTIDE SEQUENCE</scope>
</reference>
<accession>A0ABQ0LUL3</accession>
<feature type="compositionally biased region" description="Polar residues" evidence="1">
    <location>
        <begin position="262"/>
        <end position="280"/>
    </location>
</feature>
<proteinExistence type="predicted"/>
<protein>
    <submittedName>
        <fullName evidence="2">Uncharacterized protein</fullName>
    </submittedName>
</protein>
<name>A0ABQ0LUL3_MYCCL</name>
<feature type="region of interest" description="Disordered" evidence="1">
    <location>
        <begin position="251"/>
        <end position="320"/>
    </location>
</feature>
<evidence type="ECO:0000256" key="1">
    <source>
        <dbReference type="SAM" id="MobiDB-lite"/>
    </source>
</evidence>
<feature type="compositionally biased region" description="Low complexity" evidence="1">
    <location>
        <begin position="612"/>
        <end position="621"/>
    </location>
</feature>
<dbReference type="Proteomes" id="UP000815677">
    <property type="component" value="Unassembled WGS sequence"/>
</dbReference>
<organism evidence="2 3">
    <name type="scientific">Mycena chlorophos</name>
    <name type="common">Agaric fungus</name>
    <name type="synonym">Agaricus chlorophos</name>
    <dbReference type="NCBI Taxonomy" id="658473"/>
    <lineage>
        <taxon>Eukaryota</taxon>
        <taxon>Fungi</taxon>
        <taxon>Dikarya</taxon>
        <taxon>Basidiomycota</taxon>
        <taxon>Agaricomycotina</taxon>
        <taxon>Agaricomycetes</taxon>
        <taxon>Agaricomycetidae</taxon>
        <taxon>Agaricales</taxon>
        <taxon>Marasmiineae</taxon>
        <taxon>Mycenaceae</taxon>
        <taxon>Mycena</taxon>
    </lineage>
</organism>
<feature type="region of interest" description="Disordered" evidence="1">
    <location>
        <begin position="826"/>
        <end position="854"/>
    </location>
</feature>
<feature type="compositionally biased region" description="Low complexity" evidence="1">
    <location>
        <begin position="281"/>
        <end position="306"/>
    </location>
</feature>
<feature type="compositionally biased region" description="Polar residues" evidence="1">
    <location>
        <begin position="831"/>
        <end position="854"/>
    </location>
</feature>
<dbReference type="EMBL" id="DF848761">
    <property type="protein sequence ID" value="GAT54743.1"/>
    <property type="molecule type" value="Genomic_DNA"/>
</dbReference>